<dbReference type="Proteomes" id="UP000248553">
    <property type="component" value="Unassembled WGS sequence"/>
</dbReference>
<proteinExistence type="inferred from homology"/>
<name>A0A328B5M5_9BACT</name>
<evidence type="ECO:0000256" key="1">
    <source>
        <dbReference type="ARBA" id="ARBA00005534"/>
    </source>
</evidence>
<dbReference type="RefSeq" id="WP_111480499.1">
    <property type="nucleotide sequence ID" value="NZ_QHKM01000012.1"/>
</dbReference>
<dbReference type="SUPFAM" id="SSF111038">
    <property type="entry name" value="YjbQ-like"/>
    <property type="match status" value="1"/>
</dbReference>
<protein>
    <submittedName>
        <fullName evidence="2">YjbQ family protein</fullName>
    </submittedName>
</protein>
<dbReference type="InterPro" id="IPR001602">
    <property type="entry name" value="UPF0047_YjbQ-like"/>
</dbReference>
<organism evidence="2 3">
    <name type="scientific">Hymenobacter edaphi</name>
    <dbReference type="NCBI Taxonomy" id="2211146"/>
    <lineage>
        <taxon>Bacteria</taxon>
        <taxon>Pseudomonadati</taxon>
        <taxon>Bacteroidota</taxon>
        <taxon>Cytophagia</taxon>
        <taxon>Cytophagales</taxon>
        <taxon>Hymenobacteraceae</taxon>
        <taxon>Hymenobacter</taxon>
    </lineage>
</organism>
<gene>
    <name evidence="2" type="ORF">DLM85_22815</name>
</gene>
<dbReference type="PANTHER" id="PTHR30615:SF8">
    <property type="entry name" value="UPF0047 PROTEIN C4A8.02C"/>
    <property type="match status" value="1"/>
</dbReference>
<dbReference type="PIRSF" id="PIRSF004681">
    <property type="entry name" value="UCP004681"/>
    <property type="match status" value="1"/>
</dbReference>
<dbReference type="Gene3D" id="2.60.120.460">
    <property type="entry name" value="YjbQ-like"/>
    <property type="match status" value="1"/>
</dbReference>
<dbReference type="InterPro" id="IPR035917">
    <property type="entry name" value="YjbQ-like_sf"/>
</dbReference>
<evidence type="ECO:0000313" key="2">
    <source>
        <dbReference type="EMBL" id="RAK62702.1"/>
    </source>
</evidence>
<dbReference type="OrthoDB" id="9801725at2"/>
<dbReference type="NCBIfam" id="TIGR00149">
    <property type="entry name" value="TIGR00149_YjbQ"/>
    <property type="match status" value="1"/>
</dbReference>
<evidence type="ECO:0000313" key="3">
    <source>
        <dbReference type="Proteomes" id="UP000248553"/>
    </source>
</evidence>
<dbReference type="EMBL" id="QHKM01000012">
    <property type="protein sequence ID" value="RAK62702.1"/>
    <property type="molecule type" value="Genomic_DNA"/>
</dbReference>
<dbReference type="PROSITE" id="PS01314">
    <property type="entry name" value="UPF0047"/>
    <property type="match status" value="1"/>
</dbReference>
<reference evidence="3" key="1">
    <citation type="submission" date="2018-05" db="EMBL/GenBank/DDBJ databases">
        <authorList>
            <person name="Nie L."/>
        </authorList>
    </citation>
    <scope>NUCLEOTIDE SEQUENCE [LARGE SCALE GENOMIC DNA]</scope>
    <source>
        <strain evidence="3">NL</strain>
    </source>
</reference>
<dbReference type="Pfam" id="PF01894">
    <property type="entry name" value="YjbQ"/>
    <property type="match status" value="1"/>
</dbReference>
<dbReference type="PANTHER" id="PTHR30615">
    <property type="entry name" value="UNCHARACTERIZED PROTEIN YJBQ-RELATED"/>
    <property type="match status" value="1"/>
</dbReference>
<dbReference type="AlphaFoldDB" id="A0A328B5M5"/>
<keyword evidence="3" id="KW-1185">Reference proteome</keyword>
<sequence length="140" mass="15636">MICAQKRLRLPALRRGFHLITDLVTAELPELEQVRVGTLHVFIQHTSASLSINENADPTVRHDFEQFFNRTAPENAPYFRHTLEGPDDMPAHLKAAMLGSSVTIPVTNGELALGTWQGIYLGEHRNDGGRRWLVLTLLGA</sequence>
<comment type="caution">
    <text evidence="2">The sequence shown here is derived from an EMBL/GenBank/DDBJ whole genome shotgun (WGS) entry which is preliminary data.</text>
</comment>
<accession>A0A328B5M5</accession>
<comment type="similarity">
    <text evidence="1">Belongs to the UPF0047 family.</text>
</comment>